<evidence type="ECO:0000256" key="1">
    <source>
        <dbReference type="SAM" id="SignalP"/>
    </source>
</evidence>
<sequence length="157" mass="15844">MGIIRQFVHLQHKMYFFAFAVLCVAVANAGVIPGAIVETIDGGAIVQGPSSSTAVHGPDGSVIAADAPGGTVIAAPKSAGVVAVAPAAAVVAHAAPLIAAPAHIIGAPLIAHSSPLIARAHLGYPLLAPGSGLEGQYVHDYTETLYDNGQYHGEIYH</sequence>
<reference evidence="2 3" key="1">
    <citation type="journal article" date="2018" name="Elife">
        <title>Firefly genomes illuminate parallel origins of bioluminescence in beetles.</title>
        <authorList>
            <person name="Fallon T.R."/>
            <person name="Lower S.E."/>
            <person name="Chang C.H."/>
            <person name="Bessho-Uehara M."/>
            <person name="Martin G.J."/>
            <person name="Bewick A.J."/>
            <person name="Behringer M."/>
            <person name="Debat H.J."/>
            <person name="Wong I."/>
            <person name="Day J.C."/>
            <person name="Suvorov A."/>
            <person name="Silva C.J."/>
            <person name="Stanger-Hall K.F."/>
            <person name="Hall D.W."/>
            <person name="Schmitz R.J."/>
            <person name="Nelson D.R."/>
            <person name="Lewis S.M."/>
            <person name="Shigenobu S."/>
            <person name="Bybee S.M."/>
            <person name="Larracuente A.M."/>
            <person name="Oba Y."/>
            <person name="Weng J.K."/>
        </authorList>
    </citation>
    <scope>NUCLEOTIDE SEQUENCE [LARGE SCALE GENOMIC DNA]</scope>
    <source>
        <strain evidence="2">1611_PpyrPB1</strain>
        <tissue evidence="2">Whole body</tissue>
    </source>
</reference>
<feature type="chain" id="PRO_5024407318" evidence="1">
    <location>
        <begin position="30"/>
        <end position="157"/>
    </location>
</feature>
<gene>
    <name evidence="2" type="ORF">PPYR_06852</name>
</gene>
<name>A0A5N4ANP6_PHOPY</name>
<evidence type="ECO:0000313" key="2">
    <source>
        <dbReference type="EMBL" id="KAB0798972.1"/>
    </source>
</evidence>
<keyword evidence="3" id="KW-1185">Reference proteome</keyword>
<dbReference type="AlphaFoldDB" id="A0A5N4ANP6"/>
<dbReference type="InParanoid" id="A0A5N4ANP6"/>
<protein>
    <submittedName>
        <fullName evidence="2">Uncharacterized protein</fullName>
    </submittedName>
</protein>
<accession>A0A5N4ANP6</accession>
<dbReference type="Proteomes" id="UP000327044">
    <property type="component" value="Unassembled WGS sequence"/>
</dbReference>
<evidence type="ECO:0000313" key="3">
    <source>
        <dbReference type="Proteomes" id="UP000327044"/>
    </source>
</evidence>
<proteinExistence type="predicted"/>
<feature type="signal peptide" evidence="1">
    <location>
        <begin position="1"/>
        <end position="29"/>
    </location>
</feature>
<dbReference type="EMBL" id="VVIM01000005">
    <property type="protein sequence ID" value="KAB0798972.1"/>
    <property type="molecule type" value="Genomic_DNA"/>
</dbReference>
<comment type="caution">
    <text evidence="2">The sequence shown here is derived from an EMBL/GenBank/DDBJ whole genome shotgun (WGS) entry which is preliminary data.</text>
</comment>
<organism evidence="2 3">
    <name type="scientific">Photinus pyralis</name>
    <name type="common">Common eastern firefly</name>
    <name type="synonym">Lampyris pyralis</name>
    <dbReference type="NCBI Taxonomy" id="7054"/>
    <lineage>
        <taxon>Eukaryota</taxon>
        <taxon>Metazoa</taxon>
        <taxon>Ecdysozoa</taxon>
        <taxon>Arthropoda</taxon>
        <taxon>Hexapoda</taxon>
        <taxon>Insecta</taxon>
        <taxon>Pterygota</taxon>
        <taxon>Neoptera</taxon>
        <taxon>Endopterygota</taxon>
        <taxon>Coleoptera</taxon>
        <taxon>Polyphaga</taxon>
        <taxon>Elateriformia</taxon>
        <taxon>Elateroidea</taxon>
        <taxon>Lampyridae</taxon>
        <taxon>Lampyrinae</taxon>
        <taxon>Photinus</taxon>
    </lineage>
</organism>
<keyword evidence="1" id="KW-0732">Signal</keyword>